<dbReference type="OrthoDB" id="1188001at2"/>
<name>A0A366DUG7_9NOCA</name>
<dbReference type="InterPro" id="IPR026893">
    <property type="entry name" value="Tyr/Ser_Pase_IphP-type"/>
</dbReference>
<dbReference type="PANTHER" id="PTHR31126:SF1">
    <property type="entry name" value="TYROSINE SPECIFIC PROTEIN PHOSPHATASES DOMAIN-CONTAINING PROTEIN"/>
    <property type="match status" value="1"/>
</dbReference>
<evidence type="ECO:0000256" key="1">
    <source>
        <dbReference type="ARBA" id="ARBA00009580"/>
    </source>
</evidence>
<dbReference type="EMBL" id="QNRE01000002">
    <property type="protein sequence ID" value="RBO93736.1"/>
    <property type="molecule type" value="Genomic_DNA"/>
</dbReference>
<dbReference type="InterPro" id="IPR016130">
    <property type="entry name" value="Tyr_Pase_AS"/>
</dbReference>
<dbReference type="SUPFAM" id="SSF52799">
    <property type="entry name" value="(Phosphotyrosine protein) phosphatases II"/>
    <property type="match status" value="1"/>
</dbReference>
<dbReference type="PROSITE" id="PS00383">
    <property type="entry name" value="TYR_PHOSPHATASE_1"/>
    <property type="match status" value="1"/>
</dbReference>
<sequence>MTTHTASRWLEFAEIDNVRDLGGLPVHGGATTRFGTVYRASTPQHLTAADLDRLVGEIGLRTLLDLRNPDEVEREGYGLLTTTSVRLVNLPVRKAARVTATPTDLVPDGVHYDLAALYRELLSGSVDSVLAAVRLIIAPETPALVFHCAAGKDRTGVLAAVLLDAVGVPAEAIAADYALSGERMPRVRARLDALPSYRGLPPVRTGILAVDPAVMLRFLAELRAEHGGAAGWLRAHGLTGTELTALRRVLVHG</sequence>
<dbReference type="AlphaFoldDB" id="A0A366DUG7"/>
<dbReference type="PROSITE" id="PS50056">
    <property type="entry name" value="TYR_PHOSPHATASE_2"/>
    <property type="match status" value="1"/>
</dbReference>
<evidence type="ECO:0000313" key="3">
    <source>
        <dbReference type="EMBL" id="RBO93736.1"/>
    </source>
</evidence>
<dbReference type="STRING" id="1210090.GCA_001613185_00469"/>
<dbReference type="PANTHER" id="PTHR31126">
    <property type="entry name" value="TYROSINE-PROTEIN PHOSPHATASE"/>
    <property type="match status" value="1"/>
</dbReference>
<keyword evidence="4" id="KW-1185">Reference proteome</keyword>
<dbReference type="Proteomes" id="UP000252586">
    <property type="component" value="Unassembled WGS sequence"/>
</dbReference>
<dbReference type="Gene3D" id="3.90.190.10">
    <property type="entry name" value="Protein tyrosine phosphatase superfamily"/>
    <property type="match status" value="1"/>
</dbReference>
<dbReference type="RefSeq" id="WP_067502503.1">
    <property type="nucleotide sequence ID" value="NZ_QNRE01000002.1"/>
</dbReference>
<dbReference type="GO" id="GO:0004721">
    <property type="term" value="F:phosphoprotein phosphatase activity"/>
    <property type="evidence" value="ECO:0007669"/>
    <property type="project" value="InterPro"/>
</dbReference>
<feature type="domain" description="Tyrosine specific protein phosphatases" evidence="2">
    <location>
        <begin position="127"/>
        <end position="186"/>
    </location>
</feature>
<dbReference type="InterPro" id="IPR029021">
    <property type="entry name" value="Prot-tyrosine_phosphatase-like"/>
</dbReference>
<proteinExistence type="inferred from homology"/>
<reference evidence="3 4" key="1">
    <citation type="submission" date="2018-06" db="EMBL/GenBank/DDBJ databases">
        <title>Genomic Encyclopedia of Type Strains, Phase IV (KMG-IV): sequencing the most valuable type-strain genomes for metagenomic binning, comparative biology and taxonomic classification.</title>
        <authorList>
            <person name="Goeker M."/>
        </authorList>
    </citation>
    <scope>NUCLEOTIDE SEQUENCE [LARGE SCALE GENOMIC DNA]</scope>
    <source>
        <strain evidence="3 4">DSM 44599</strain>
    </source>
</reference>
<comment type="caution">
    <text evidence="3">The sequence shown here is derived from an EMBL/GenBank/DDBJ whole genome shotgun (WGS) entry which is preliminary data.</text>
</comment>
<evidence type="ECO:0000313" key="4">
    <source>
        <dbReference type="Proteomes" id="UP000252586"/>
    </source>
</evidence>
<organism evidence="3 4">
    <name type="scientific">Nocardia puris</name>
    <dbReference type="NCBI Taxonomy" id="208602"/>
    <lineage>
        <taxon>Bacteria</taxon>
        <taxon>Bacillati</taxon>
        <taxon>Actinomycetota</taxon>
        <taxon>Actinomycetes</taxon>
        <taxon>Mycobacteriales</taxon>
        <taxon>Nocardiaceae</taxon>
        <taxon>Nocardia</taxon>
    </lineage>
</organism>
<accession>A0A366DUG7</accession>
<evidence type="ECO:0000259" key="2">
    <source>
        <dbReference type="PROSITE" id="PS50056"/>
    </source>
</evidence>
<dbReference type="Pfam" id="PF13350">
    <property type="entry name" value="Y_phosphatase3"/>
    <property type="match status" value="1"/>
</dbReference>
<gene>
    <name evidence="3" type="ORF">DFR74_102153</name>
</gene>
<comment type="similarity">
    <text evidence="1">Belongs to the protein-tyrosine phosphatase family.</text>
</comment>
<dbReference type="InterPro" id="IPR000387">
    <property type="entry name" value="Tyr_Pase_dom"/>
</dbReference>
<protein>
    <submittedName>
        <fullName evidence="3">Protein tyrosine/serine phosphatase</fullName>
    </submittedName>
</protein>